<organism evidence="1 2">
    <name type="scientific">Pyrocoelia pectoralis</name>
    <dbReference type="NCBI Taxonomy" id="417401"/>
    <lineage>
        <taxon>Eukaryota</taxon>
        <taxon>Metazoa</taxon>
        <taxon>Ecdysozoa</taxon>
        <taxon>Arthropoda</taxon>
        <taxon>Hexapoda</taxon>
        <taxon>Insecta</taxon>
        <taxon>Pterygota</taxon>
        <taxon>Neoptera</taxon>
        <taxon>Endopterygota</taxon>
        <taxon>Coleoptera</taxon>
        <taxon>Polyphaga</taxon>
        <taxon>Elateriformia</taxon>
        <taxon>Elateroidea</taxon>
        <taxon>Lampyridae</taxon>
        <taxon>Lampyrinae</taxon>
        <taxon>Pyrocoelia</taxon>
    </lineage>
</organism>
<comment type="caution">
    <text evidence="1">The sequence shown here is derived from an EMBL/GenBank/DDBJ whole genome shotgun (WGS) entry which is preliminary data.</text>
</comment>
<keyword evidence="2" id="KW-1185">Reference proteome</keyword>
<sequence>MGKILHSDQTCHDIVIHIVKPLRTSLNIETIAALLFINCVGPPLMKFKPEKYVRSWLAKDTKYNRHSADDTTSRKRGNILKKINSMILCNLDKQGMNRQALLLTTN</sequence>
<dbReference type="EMBL" id="JAVRBK010000002">
    <property type="protein sequence ID" value="KAK5648101.1"/>
    <property type="molecule type" value="Genomic_DNA"/>
</dbReference>
<dbReference type="AlphaFoldDB" id="A0AAN7VMZ8"/>
<protein>
    <submittedName>
        <fullName evidence="1">Uncharacterized protein</fullName>
    </submittedName>
</protein>
<dbReference type="Proteomes" id="UP001329430">
    <property type="component" value="Chromosome 2"/>
</dbReference>
<proteinExistence type="predicted"/>
<evidence type="ECO:0000313" key="2">
    <source>
        <dbReference type="Proteomes" id="UP001329430"/>
    </source>
</evidence>
<evidence type="ECO:0000313" key="1">
    <source>
        <dbReference type="EMBL" id="KAK5648101.1"/>
    </source>
</evidence>
<name>A0AAN7VMZ8_9COLE</name>
<accession>A0AAN7VMZ8</accession>
<reference evidence="1 2" key="1">
    <citation type="journal article" date="2024" name="Insects">
        <title>An Improved Chromosome-Level Genome Assembly of the Firefly Pyrocoelia pectoralis.</title>
        <authorList>
            <person name="Fu X."/>
            <person name="Meyer-Rochow V.B."/>
            <person name="Ballantyne L."/>
            <person name="Zhu X."/>
        </authorList>
    </citation>
    <scope>NUCLEOTIDE SEQUENCE [LARGE SCALE GENOMIC DNA]</scope>
    <source>
        <strain evidence="1">XCY_ONT2</strain>
    </source>
</reference>
<gene>
    <name evidence="1" type="ORF">RI129_002993</name>
</gene>